<reference evidence="1 2" key="2">
    <citation type="journal article" date="2022" name="Mol. Ecol. Resour.">
        <title>The genomes of chicory, endive, great burdock and yacon provide insights into Asteraceae paleo-polyploidization history and plant inulin production.</title>
        <authorList>
            <person name="Fan W."/>
            <person name="Wang S."/>
            <person name="Wang H."/>
            <person name="Wang A."/>
            <person name="Jiang F."/>
            <person name="Liu H."/>
            <person name="Zhao H."/>
            <person name="Xu D."/>
            <person name="Zhang Y."/>
        </authorList>
    </citation>
    <scope>NUCLEOTIDE SEQUENCE [LARGE SCALE GENOMIC DNA]</scope>
    <source>
        <strain evidence="2">cv. Punajuju</strain>
        <tissue evidence="1">Leaves</tissue>
    </source>
</reference>
<organism evidence="1 2">
    <name type="scientific">Cichorium intybus</name>
    <name type="common">Chicory</name>
    <dbReference type="NCBI Taxonomy" id="13427"/>
    <lineage>
        <taxon>Eukaryota</taxon>
        <taxon>Viridiplantae</taxon>
        <taxon>Streptophyta</taxon>
        <taxon>Embryophyta</taxon>
        <taxon>Tracheophyta</taxon>
        <taxon>Spermatophyta</taxon>
        <taxon>Magnoliopsida</taxon>
        <taxon>eudicotyledons</taxon>
        <taxon>Gunneridae</taxon>
        <taxon>Pentapetalae</taxon>
        <taxon>asterids</taxon>
        <taxon>campanulids</taxon>
        <taxon>Asterales</taxon>
        <taxon>Asteraceae</taxon>
        <taxon>Cichorioideae</taxon>
        <taxon>Cichorieae</taxon>
        <taxon>Cichoriinae</taxon>
        <taxon>Cichorium</taxon>
    </lineage>
</organism>
<dbReference type="EMBL" id="CM042013">
    <property type="protein sequence ID" value="KAI3739378.1"/>
    <property type="molecule type" value="Genomic_DNA"/>
</dbReference>
<name>A0ACB9CYW3_CICIN</name>
<dbReference type="Proteomes" id="UP001055811">
    <property type="component" value="Linkage Group LG05"/>
</dbReference>
<reference evidence="2" key="1">
    <citation type="journal article" date="2022" name="Mol. Ecol. Resour.">
        <title>The genomes of chicory, endive, great burdock and yacon provide insights into Asteraceae palaeo-polyploidization history and plant inulin production.</title>
        <authorList>
            <person name="Fan W."/>
            <person name="Wang S."/>
            <person name="Wang H."/>
            <person name="Wang A."/>
            <person name="Jiang F."/>
            <person name="Liu H."/>
            <person name="Zhao H."/>
            <person name="Xu D."/>
            <person name="Zhang Y."/>
        </authorList>
    </citation>
    <scope>NUCLEOTIDE SEQUENCE [LARGE SCALE GENOMIC DNA]</scope>
    <source>
        <strain evidence="2">cv. Punajuju</strain>
    </source>
</reference>
<keyword evidence="2" id="KW-1185">Reference proteome</keyword>
<proteinExistence type="predicted"/>
<gene>
    <name evidence="1" type="ORF">L2E82_29782</name>
</gene>
<evidence type="ECO:0000313" key="2">
    <source>
        <dbReference type="Proteomes" id="UP001055811"/>
    </source>
</evidence>
<evidence type="ECO:0000313" key="1">
    <source>
        <dbReference type="EMBL" id="KAI3739378.1"/>
    </source>
</evidence>
<accession>A0ACB9CYW3</accession>
<protein>
    <submittedName>
        <fullName evidence="1">Uncharacterized protein</fullName>
    </submittedName>
</protein>
<sequence>MDMVIDRIEEALDIELQKNDAALIECVKEDIGFSHGIPVLAFTIYKCLLNQKYLTTEKTTVFDRLLKIFNSAIQDRDDDNQMAYWLANASTLLFLIQKSLRPPPPTLLLGKVEERFRSVNLAEDALKIVQQVEAKNPALVFEQQLTEYVENVYGIICDNLKIKLGPLLSLCINQAPPKSKGVSISEISVGKDSRFNYWQGILNHLNTLLNTLKENSVPSIIIQKIFAQIFSCINMELFNSLLRGQEWCTISNGEYMKAGLAELEHWCILVKEMYAGSAWDKLKHIRQAIGFLTIDEKRMLTYDKFSNDLCPILSRQQLYLLWTLYWGDNSDGRVSSNVMSSLRILMKKDSDDASSNSFLLDDKSRIPFSVDDLSTSLQEKDFANVEPALLQLSKYGAFRFLYN</sequence>
<comment type="caution">
    <text evidence="1">The sequence shown here is derived from an EMBL/GenBank/DDBJ whole genome shotgun (WGS) entry which is preliminary data.</text>
</comment>